<evidence type="ECO:0000259" key="2">
    <source>
        <dbReference type="Pfam" id="PF03050"/>
    </source>
</evidence>
<dbReference type="NCBIfam" id="NF033517">
    <property type="entry name" value="transpos_IS66"/>
    <property type="match status" value="1"/>
</dbReference>
<dbReference type="EMBL" id="JBHSPT010000004">
    <property type="protein sequence ID" value="MFC6054194.1"/>
    <property type="molecule type" value="Genomic_DNA"/>
</dbReference>
<evidence type="ECO:0000259" key="3">
    <source>
        <dbReference type="Pfam" id="PF20042"/>
    </source>
</evidence>
<evidence type="ECO:0000256" key="1">
    <source>
        <dbReference type="SAM" id="MobiDB-lite"/>
    </source>
</evidence>
<feature type="region of interest" description="Disordered" evidence="1">
    <location>
        <begin position="46"/>
        <end position="97"/>
    </location>
</feature>
<keyword evidence="5" id="KW-1185">Reference proteome</keyword>
<dbReference type="InterPro" id="IPR004291">
    <property type="entry name" value="Transposase_IS66_central"/>
</dbReference>
<comment type="caution">
    <text evidence="4">The sequence shown here is derived from an EMBL/GenBank/DDBJ whole genome shotgun (WGS) entry which is preliminary data.</text>
</comment>
<feature type="compositionally biased region" description="Polar residues" evidence="1">
    <location>
        <begin position="53"/>
        <end position="63"/>
    </location>
</feature>
<feature type="domain" description="DUF6444" evidence="3">
    <location>
        <begin position="11"/>
        <end position="95"/>
    </location>
</feature>
<name>A0ABW1LST3_9ACTN</name>
<reference evidence="5" key="1">
    <citation type="journal article" date="2019" name="Int. J. Syst. Evol. Microbiol.">
        <title>The Global Catalogue of Microorganisms (GCM) 10K type strain sequencing project: providing services to taxonomists for standard genome sequencing and annotation.</title>
        <authorList>
            <consortium name="The Broad Institute Genomics Platform"/>
            <consortium name="The Broad Institute Genome Sequencing Center for Infectious Disease"/>
            <person name="Wu L."/>
            <person name="Ma J."/>
        </authorList>
    </citation>
    <scope>NUCLEOTIDE SEQUENCE [LARGE SCALE GENOMIC DNA]</scope>
    <source>
        <strain evidence="5">JCM 12763</strain>
    </source>
</reference>
<dbReference type="PANTHER" id="PTHR33678">
    <property type="entry name" value="BLL1576 PROTEIN"/>
    <property type="match status" value="1"/>
</dbReference>
<evidence type="ECO:0000313" key="5">
    <source>
        <dbReference type="Proteomes" id="UP001596242"/>
    </source>
</evidence>
<accession>A0ABW1LST3</accession>
<sequence length="482" mass="51939">MSSAPPPPSYEELAALVVELKLLVSAQAATIAELTARNAEQAERIAELERQVSADSRNSSKPPSSDGLRKKPAPKSLRTSTGRKPGRAKGDPGGRLEQVAHPDAIVDHHPAACDGCGNGLFGVGSSGYRARQVFALPQIVAAVTEHRLHRSLCGCGHTTSATAPAQVSAHAVYGPGVRAAICYLSAYQHLPAKRLAEAMDSLFGLPISTGTVLSVLGRAHEELADFEDQVKGHLTAAPVAHADESGVRVAGKLHWLHVMCTHLVTFYGIHARRGRDAMDDLGILPAFTGTMVTDALASYTIYGNSKALCGAHVLRELIAVTEDTRRDPTWATTMIQVLIEAKTAVADAVAAGQDTLAPDTLTGFRDRYRHAALCGIAANPHSGTGPRAKARALAERLRDRTEEYQRYMVDFSVPFDNNQAERDLRMIKTQQKVSGSWRTLTGAMRFARIRSYISTVRKHGVNPLTALRDLFAGRPWMLPTIS</sequence>
<feature type="compositionally biased region" description="Basic and acidic residues" evidence="1">
    <location>
        <begin position="88"/>
        <end position="97"/>
    </location>
</feature>
<dbReference type="Pfam" id="PF20042">
    <property type="entry name" value="DUF6444"/>
    <property type="match status" value="1"/>
</dbReference>
<gene>
    <name evidence="4" type="ORF">ACFP50_01445</name>
</gene>
<protein>
    <submittedName>
        <fullName evidence="4">IS66 family transposase</fullName>
    </submittedName>
</protein>
<feature type="domain" description="Transposase IS66 central" evidence="2">
    <location>
        <begin position="171"/>
        <end position="444"/>
    </location>
</feature>
<organism evidence="4 5">
    <name type="scientific">Streptomyces pratens</name>
    <dbReference type="NCBI Taxonomy" id="887456"/>
    <lineage>
        <taxon>Bacteria</taxon>
        <taxon>Bacillati</taxon>
        <taxon>Actinomycetota</taxon>
        <taxon>Actinomycetes</taxon>
        <taxon>Kitasatosporales</taxon>
        <taxon>Streptomycetaceae</taxon>
        <taxon>Streptomyces</taxon>
    </lineage>
</organism>
<dbReference type="Pfam" id="PF03050">
    <property type="entry name" value="DDE_Tnp_IS66"/>
    <property type="match status" value="1"/>
</dbReference>
<dbReference type="Proteomes" id="UP001596242">
    <property type="component" value="Unassembled WGS sequence"/>
</dbReference>
<evidence type="ECO:0000313" key="4">
    <source>
        <dbReference type="EMBL" id="MFC6054194.1"/>
    </source>
</evidence>
<dbReference type="RefSeq" id="WP_386392406.1">
    <property type="nucleotide sequence ID" value="NZ_JBHSPT010000004.1"/>
</dbReference>
<dbReference type="InterPro" id="IPR045618">
    <property type="entry name" value="DUF6444"/>
</dbReference>
<proteinExistence type="predicted"/>
<dbReference type="InterPro" id="IPR052344">
    <property type="entry name" value="Transposase-related"/>
</dbReference>
<dbReference type="PANTHER" id="PTHR33678:SF1">
    <property type="entry name" value="BLL1576 PROTEIN"/>
    <property type="match status" value="1"/>
</dbReference>